<dbReference type="SMART" id="SM00355">
    <property type="entry name" value="ZnF_C2H2"/>
    <property type="match status" value="3"/>
</dbReference>
<evidence type="ECO:0000256" key="4">
    <source>
        <dbReference type="PROSITE-ProRule" id="PRU00042"/>
    </source>
</evidence>
<name>A0A0R3RL91_9BILA</name>
<keyword evidence="3" id="KW-0862">Zinc</keyword>
<dbReference type="Proteomes" id="UP000050640">
    <property type="component" value="Unplaced"/>
</dbReference>
<protein>
    <submittedName>
        <fullName evidence="7">C2H2-type domain-containing protein</fullName>
    </submittedName>
</protein>
<accession>A0A0R3RL91</accession>
<dbReference type="WBParaSite" id="EEL_0000225001-mRNA-1">
    <property type="protein sequence ID" value="EEL_0000225001-mRNA-1"/>
    <property type="gene ID" value="EEL_0000225001"/>
</dbReference>
<dbReference type="GO" id="GO:0008270">
    <property type="term" value="F:zinc ion binding"/>
    <property type="evidence" value="ECO:0007669"/>
    <property type="project" value="UniProtKB-KW"/>
</dbReference>
<sequence>MGGKLKSEDKRILEEVIKKCNVTACTLGNYGRPYVCDYPQEYLQANLLHNNPTRTLFLDHSRQLTPLAPPLVPPLMLPLTPPSLLRPTTTTTKIATHTNVRFEQKYHRRIQQAFSALSNNRDIASATSVLQSTIPPIFNCSKSKLGDNSTKLPNLNEKNAPIRKVGAVKKNISSSQCKKLNYLTAKTMLPYQRHSFRIDDLLGVQSTKEVEKFRESVIVTAKSQQNISKQNGCDNQKDVKTTGIAQEYERIADGVQTYVNIEPLASTEKRRHRCPYPTCNKFYTKNSHLKTHMRMHTGEKPYACKWNGCQWRFARSDELTRHCRKHTGDRPFHCNHCFRTFSRSDHLSLHLKRH</sequence>
<feature type="domain" description="C2H2-type" evidence="5">
    <location>
        <begin position="332"/>
        <end position="354"/>
    </location>
</feature>
<dbReference type="GO" id="GO:0000981">
    <property type="term" value="F:DNA-binding transcription factor activity, RNA polymerase II-specific"/>
    <property type="evidence" value="ECO:0007669"/>
    <property type="project" value="TreeGrafter"/>
</dbReference>
<dbReference type="FunFam" id="3.30.160.60:FF:000007">
    <property type="entry name" value="Basic krueppel-like factor 3"/>
    <property type="match status" value="1"/>
</dbReference>
<dbReference type="InterPro" id="IPR036236">
    <property type="entry name" value="Znf_C2H2_sf"/>
</dbReference>
<dbReference type="PROSITE" id="PS50157">
    <property type="entry name" value="ZINC_FINGER_C2H2_2"/>
    <property type="match status" value="3"/>
</dbReference>
<evidence type="ECO:0000256" key="1">
    <source>
        <dbReference type="ARBA" id="ARBA00022723"/>
    </source>
</evidence>
<dbReference type="PANTHER" id="PTHR23235:SF156">
    <property type="entry name" value="KRUPPEL-LIKE FACTOR 18"/>
    <property type="match status" value="1"/>
</dbReference>
<feature type="domain" description="C2H2-type" evidence="5">
    <location>
        <begin position="302"/>
        <end position="331"/>
    </location>
</feature>
<dbReference type="GO" id="GO:0000978">
    <property type="term" value="F:RNA polymerase II cis-regulatory region sequence-specific DNA binding"/>
    <property type="evidence" value="ECO:0007669"/>
    <property type="project" value="TreeGrafter"/>
</dbReference>
<keyword evidence="1" id="KW-0479">Metal-binding</keyword>
<dbReference type="InterPro" id="IPR013087">
    <property type="entry name" value="Znf_C2H2_type"/>
</dbReference>
<evidence type="ECO:0000313" key="7">
    <source>
        <dbReference type="WBParaSite" id="EEL_0000225001-mRNA-1"/>
    </source>
</evidence>
<evidence type="ECO:0000256" key="3">
    <source>
        <dbReference type="ARBA" id="ARBA00022833"/>
    </source>
</evidence>
<organism evidence="6 7">
    <name type="scientific">Elaeophora elaphi</name>
    <dbReference type="NCBI Taxonomy" id="1147741"/>
    <lineage>
        <taxon>Eukaryota</taxon>
        <taxon>Metazoa</taxon>
        <taxon>Ecdysozoa</taxon>
        <taxon>Nematoda</taxon>
        <taxon>Chromadorea</taxon>
        <taxon>Rhabditida</taxon>
        <taxon>Spirurina</taxon>
        <taxon>Spiruromorpha</taxon>
        <taxon>Filarioidea</taxon>
        <taxon>Onchocercidae</taxon>
        <taxon>Elaeophora</taxon>
    </lineage>
</organism>
<dbReference type="AlphaFoldDB" id="A0A0R3RL91"/>
<dbReference type="Gene3D" id="3.30.160.60">
    <property type="entry name" value="Classic Zinc Finger"/>
    <property type="match status" value="3"/>
</dbReference>
<dbReference type="PANTHER" id="PTHR23235">
    <property type="entry name" value="KRUEPPEL-LIKE TRANSCRIPTION FACTOR"/>
    <property type="match status" value="1"/>
</dbReference>
<keyword evidence="2 4" id="KW-0863">Zinc-finger</keyword>
<dbReference type="PROSITE" id="PS00028">
    <property type="entry name" value="ZINC_FINGER_C2H2_1"/>
    <property type="match status" value="3"/>
</dbReference>
<evidence type="ECO:0000313" key="6">
    <source>
        <dbReference type="Proteomes" id="UP000050640"/>
    </source>
</evidence>
<proteinExistence type="predicted"/>
<keyword evidence="6" id="KW-1185">Reference proteome</keyword>
<dbReference type="Pfam" id="PF00096">
    <property type="entry name" value="zf-C2H2"/>
    <property type="match status" value="3"/>
</dbReference>
<dbReference type="STRING" id="1147741.A0A0R3RL91"/>
<evidence type="ECO:0000259" key="5">
    <source>
        <dbReference type="PROSITE" id="PS50157"/>
    </source>
</evidence>
<evidence type="ECO:0000256" key="2">
    <source>
        <dbReference type="ARBA" id="ARBA00022771"/>
    </source>
</evidence>
<dbReference type="SUPFAM" id="SSF57667">
    <property type="entry name" value="beta-beta-alpha zinc fingers"/>
    <property type="match status" value="2"/>
</dbReference>
<feature type="domain" description="C2H2-type" evidence="5">
    <location>
        <begin position="272"/>
        <end position="301"/>
    </location>
</feature>
<reference evidence="7" key="1">
    <citation type="submission" date="2017-02" db="UniProtKB">
        <authorList>
            <consortium name="WormBaseParasite"/>
        </authorList>
    </citation>
    <scope>IDENTIFICATION</scope>
</reference>